<dbReference type="InterPro" id="IPR044068">
    <property type="entry name" value="CB"/>
</dbReference>
<feature type="domain" description="Tyr recombinase" evidence="7">
    <location>
        <begin position="189"/>
        <end position="410"/>
    </location>
</feature>
<dbReference type="GO" id="GO:0003677">
    <property type="term" value="F:DNA binding"/>
    <property type="evidence" value="ECO:0007669"/>
    <property type="project" value="UniProtKB-UniRule"/>
</dbReference>
<dbReference type="SUPFAM" id="SSF56349">
    <property type="entry name" value="DNA breaking-rejoining enzymes"/>
    <property type="match status" value="1"/>
</dbReference>
<evidence type="ECO:0000256" key="3">
    <source>
        <dbReference type="ARBA" id="ARBA00023125"/>
    </source>
</evidence>
<dbReference type="OrthoDB" id="9803188at2"/>
<proteinExistence type="inferred from homology"/>
<sequence length="418" mass="48486">MDNIVKKSKKKKKLPPGVRERDGRYTYRYNTYVTENGKKKRKFKETASYSNPADAYEAGILIKASQIQGTYVDEKNISFGDWADKWFEMYEQSDRKDHTIVTRKSRMNVLKKEFGDYKLKEITPLQYQEYLFRLKKSGKEKNTILGLHSTMTMIVKKAARPPYEIIAKDFTTGVEIPKFKESVQSLKEGKPKELYLEKEELAVFINTAYAMAEHAENDHERMIARQCARALHILSYTGLRIGELCALDEDDIDEENKKINIIKTLNVQHGIENYILDTPKNETSIREVDVTSRVIALFREQAIEKKKARLMFGQNFYKKEDFVFVNMHRKPGCPLSPLEIARYMAEVLREAGVCKKLSPHKLRHTYTSLSAEAGIELAAIQRQLGHANDRMTTQVYLHVTKSIRRTNVEKLESLMDHL</sequence>
<dbReference type="STRING" id="169760.PSTEL_00440"/>
<dbReference type="InterPro" id="IPR013762">
    <property type="entry name" value="Integrase-like_cat_sf"/>
</dbReference>
<name>A0A089MZJ9_9BACL</name>
<gene>
    <name evidence="9" type="ORF">PSTEL_00440</name>
</gene>
<dbReference type="GO" id="GO:0006310">
    <property type="term" value="P:DNA recombination"/>
    <property type="evidence" value="ECO:0007669"/>
    <property type="project" value="UniProtKB-KW"/>
</dbReference>
<dbReference type="CDD" id="cd01189">
    <property type="entry name" value="INT_ICEBs1_C_like"/>
    <property type="match status" value="1"/>
</dbReference>
<dbReference type="KEGG" id="pste:PSTEL_00440"/>
<dbReference type="InterPro" id="IPR004107">
    <property type="entry name" value="Integrase_SAM-like_N"/>
</dbReference>
<evidence type="ECO:0000256" key="6">
    <source>
        <dbReference type="SAM" id="MobiDB-lite"/>
    </source>
</evidence>
<evidence type="ECO:0000313" key="10">
    <source>
        <dbReference type="Proteomes" id="UP000029507"/>
    </source>
</evidence>
<dbReference type="Proteomes" id="UP000029507">
    <property type="component" value="Chromosome"/>
</dbReference>
<keyword evidence="3 5" id="KW-0238">DNA-binding</keyword>
<dbReference type="Gene3D" id="1.10.443.10">
    <property type="entry name" value="Intergrase catalytic core"/>
    <property type="match status" value="1"/>
</dbReference>
<dbReference type="RefSeq" id="WP_038692879.1">
    <property type="nucleotide sequence ID" value="NZ_CP009286.1"/>
</dbReference>
<accession>A0A089MZJ9</accession>
<organism evidence="9 10">
    <name type="scientific">Paenibacillus stellifer</name>
    <dbReference type="NCBI Taxonomy" id="169760"/>
    <lineage>
        <taxon>Bacteria</taxon>
        <taxon>Bacillati</taxon>
        <taxon>Bacillota</taxon>
        <taxon>Bacilli</taxon>
        <taxon>Bacillales</taxon>
        <taxon>Paenibacillaceae</taxon>
        <taxon>Paenibacillus</taxon>
    </lineage>
</organism>
<keyword evidence="4" id="KW-0233">DNA recombination</keyword>
<dbReference type="Pfam" id="PF00589">
    <property type="entry name" value="Phage_integrase"/>
    <property type="match status" value="1"/>
</dbReference>
<dbReference type="HOGENOM" id="CLU_027562_17_6_9"/>
<dbReference type="Gene3D" id="1.10.150.130">
    <property type="match status" value="1"/>
</dbReference>
<dbReference type="AlphaFoldDB" id="A0A089MZJ9"/>
<evidence type="ECO:0000256" key="4">
    <source>
        <dbReference type="ARBA" id="ARBA00023172"/>
    </source>
</evidence>
<evidence type="ECO:0000256" key="5">
    <source>
        <dbReference type="PROSITE-ProRule" id="PRU01248"/>
    </source>
</evidence>
<feature type="region of interest" description="Disordered" evidence="6">
    <location>
        <begin position="1"/>
        <end position="22"/>
    </location>
</feature>
<dbReference type="EMBL" id="CP009286">
    <property type="protein sequence ID" value="AIQ61829.1"/>
    <property type="molecule type" value="Genomic_DNA"/>
</dbReference>
<dbReference type="PROSITE" id="PS51898">
    <property type="entry name" value="TYR_RECOMBINASE"/>
    <property type="match status" value="1"/>
</dbReference>
<feature type="compositionally biased region" description="Basic residues" evidence="6">
    <location>
        <begin position="1"/>
        <end position="14"/>
    </location>
</feature>
<evidence type="ECO:0000259" key="7">
    <source>
        <dbReference type="PROSITE" id="PS51898"/>
    </source>
</evidence>
<evidence type="ECO:0000259" key="8">
    <source>
        <dbReference type="PROSITE" id="PS51900"/>
    </source>
</evidence>
<protein>
    <recommendedName>
        <fullName evidence="11">Integrase</fullName>
    </recommendedName>
</protein>
<feature type="domain" description="Core-binding (CB)" evidence="8">
    <location>
        <begin position="77"/>
        <end position="159"/>
    </location>
</feature>
<comment type="similarity">
    <text evidence="1">Belongs to the 'phage' integrase family.</text>
</comment>
<evidence type="ECO:0000313" key="9">
    <source>
        <dbReference type="EMBL" id="AIQ61829.1"/>
    </source>
</evidence>
<dbReference type="InterPro" id="IPR011010">
    <property type="entry name" value="DNA_brk_join_enz"/>
</dbReference>
<dbReference type="PROSITE" id="PS51900">
    <property type="entry name" value="CB"/>
    <property type="match status" value="1"/>
</dbReference>
<dbReference type="PANTHER" id="PTHR30349">
    <property type="entry name" value="PHAGE INTEGRASE-RELATED"/>
    <property type="match status" value="1"/>
</dbReference>
<reference evidence="9 10" key="1">
    <citation type="submission" date="2014-08" db="EMBL/GenBank/DDBJ databases">
        <title>Comparative genomics of the Paenibacillus odorifer group.</title>
        <authorList>
            <person name="den Bakker H.C."/>
            <person name="Tsai Y.-C."/>
            <person name="Martin N."/>
            <person name="Korlach J."/>
            <person name="Wiedmann M."/>
        </authorList>
    </citation>
    <scope>NUCLEOTIDE SEQUENCE [LARGE SCALE GENOMIC DNA]</scope>
    <source>
        <strain evidence="9 10">DSM 14472</strain>
    </source>
</reference>
<keyword evidence="2" id="KW-0229">DNA integration</keyword>
<dbReference type="PANTHER" id="PTHR30349:SF64">
    <property type="entry name" value="PROPHAGE INTEGRASE INTD-RELATED"/>
    <property type="match status" value="1"/>
</dbReference>
<dbReference type="GO" id="GO:0015074">
    <property type="term" value="P:DNA integration"/>
    <property type="evidence" value="ECO:0007669"/>
    <property type="project" value="UniProtKB-KW"/>
</dbReference>
<evidence type="ECO:0000256" key="1">
    <source>
        <dbReference type="ARBA" id="ARBA00008857"/>
    </source>
</evidence>
<evidence type="ECO:0000256" key="2">
    <source>
        <dbReference type="ARBA" id="ARBA00022908"/>
    </source>
</evidence>
<evidence type="ECO:0008006" key="11">
    <source>
        <dbReference type="Google" id="ProtNLM"/>
    </source>
</evidence>
<dbReference type="Pfam" id="PF14659">
    <property type="entry name" value="Phage_int_SAM_3"/>
    <property type="match status" value="1"/>
</dbReference>
<dbReference type="InterPro" id="IPR002104">
    <property type="entry name" value="Integrase_catalytic"/>
</dbReference>
<dbReference type="InterPro" id="IPR010998">
    <property type="entry name" value="Integrase_recombinase_N"/>
</dbReference>
<dbReference type="InterPro" id="IPR050090">
    <property type="entry name" value="Tyrosine_recombinase_XerCD"/>
</dbReference>
<keyword evidence="10" id="KW-1185">Reference proteome</keyword>